<gene>
    <name evidence="1" type="ORF">ACFOYY_07955</name>
</gene>
<dbReference type="EMBL" id="JBHSBC010000005">
    <property type="protein sequence ID" value="MFC3980050.1"/>
    <property type="molecule type" value="Genomic_DNA"/>
</dbReference>
<proteinExistence type="predicted"/>
<protein>
    <submittedName>
        <fullName evidence="1">Uncharacterized protein</fullName>
    </submittedName>
</protein>
<dbReference type="RefSeq" id="WP_386188961.1">
    <property type="nucleotide sequence ID" value="NZ_JBHSBC010000005.1"/>
</dbReference>
<name>A0ABV8EXY6_9ACTN</name>
<reference evidence="2" key="1">
    <citation type="journal article" date="2019" name="Int. J. Syst. Evol. Microbiol.">
        <title>The Global Catalogue of Microorganisms (GCM) 10K type strain sequencing project: providing services to taxonomists for standard genome sequencing and annotation.</title>
        <authorList>
            <consortium name="The Broad Institute Genomics Platform"/>
            <consortium name="The Broad Institute Genome Sequencing Center for Infectious Disease"/>
            <person name="Wu L."/>
            <person name="Ma J."/>
        </authorList>
    </citation>
    <scope>NUCLEOTIDE SEQUENCE [LARGE SCALE GENOMIC DNA]</scope>
    <source>
        <strain evidence="2">TBRC 7912</strain>
    </source>
</reference>
<evidence type="ECO:0000313" key="2">
    <source>
        <dbReference type="Proteomes" id="UP001595698"/>
    </source>
</evidence>
<evidence type="ECO:0000313" key="1">
    <source>
        <dbReference type="EMBL" id="MFC3980050.1"/>
    </source>
</evidence>
<accession>A0ABV8EXY6</accession>
<keyword evidence="2" id="KW-1185">Reference proteome</keyword>
<organism evidence="1 2">
    <name type="scientific">Streptosporangium jomthongense</name>
    <dbReference type="NCBI Taxonomy" id="1193683"/>
    <lineage>
        <taxon>Bacteria</taxon>
        <taxon>Bacillati</taxon>
        <taxon>Actinomycetota</taxon>
        <taxon>Actinomycetes</taxon>
        <taxon>Streptosporangiales</taxon>
        <taxon>Streptosporangiaceae</taxon>
        <taxon>Streptosporangium</taxon>
    </lineage>
</organism>
<dbReference type="Proteomes" id="UP001595698">
    <property type="component" value="Unassembled WGS sequence"/>
</dbReference>
<sequence>MSELLEQDDWEAALLLLEESAEVSPQPSEFWDLLADAARLLWLHDDARWYGWRSVEARGGVVLAELRLGPRRSPVPSCGLLRPMWDVGRTTPDGDPLLGVAGLWIDGVRFLEPGGRGAARLIPLTFGFWRHLRPGDVVTMHETRDPVGAARVTEIRLPVNPG</sequence>
<comment type="caution">
    <text evidence="1">The sequence shown here is derived from an EMBL/GenBank/DDBJ whole genome shotgun (WGS) entry which is preliminary data.</text>
</comment>